<reference evidence="4 5" key="1">
    <citation type="submission" date="2024-07" db="EMBL/GenBank/DDBJ databases">
        <authorList>
            <person name="Kang M."/>
        </authorList>
    </citation>
    <scope>NUCLEOTIDE SEQUENCE [LARGE SCALE GENOMIC DNA]</scope>
    <source>
        <strain evidence="4 5">DFM31</strain>
    </source>
</reference>
<evidence type="ECO:0000259" key="3">
    <source>
        <dbReference type="Pfam" id="PF13505"/>
    </source>
</evidence>
<feature type="domain" description="Outer membrane protein beta-barrel" evidence="3">
    <location>
        <begin position="15"/>
        <end position="222"/>
    </location>
</feature>
<feature type="chain" id="PRO_5045296098" evidence="2">
    <location>
        <begin position="21"/>
        <end position="222"/>
    </location>
</feature>
<evidence type="ECO:0000256" key="2">
    <source>
        <dbReference type="SAM" id="SignalP"/>
    </source>
</evidence>
<dbReference type="SUPFAM" id="SSF56925">
    <property type="entry name" value="OMPA-like"/>
    <property type="match status" value="1"/>
</dbReference>
<gene>
    <name evidence="4" type="ORF">AB0T83_05050</name>
</gene>
<keyword evidence="5" id="KW-1185">Reference proteome</keyword>
<dbReference type="RefSeq" id="WP_366191961.1">
    <property type="nucleotide sequence ID" value="NZ_JBFBVU010000004.1"/>
</dbReference>
<name>A0ABV3L3L2_9RHOB</name>
<evidence type="ECO:0000313" key="4">
    <source>
        <dbReference type="EMBL" id="MEV8466152.1"/>
    </source>
</evidence>
<comment type="caution">
    <text evidence="4">The sequence shown here is derived from an EMBL/GenBank/DDBJ whole genome shotgun (WGS) entry which is preliminary data.</text>
</comment>
<accession>A0ABV3L3L2</accession>
<dbReference type="InterPro" id="IPR011250">
    <property type="entry name" value="OMP/PagP_B-barrel"/>
</dbReference>
<dbReference type="Gene3D" id="2.40.160.20">
    <property type="match status" value="1"/>
</dbReference>
<organism evidence="4 5">
    <name type="scientific">Meridianimarinicoccus marinus</name>
    <dbReference type="NCBI Taxonomy" id="3231483"/>
    <lineage>
        <taxon>Bacteria</taxon>
        <taxon>Pseudomonadati</taxon>
        <taxon>Pseudomonadota</taxon>
        <taxon>Alphaproteobacteria</taxon>
        <taxon>Rhodobacterales</taxon>
        <taxon>Paracoccaceae</taxon>
        <taxon>Meridianimarinicoccus</taxon>
    </lineage>
</organism>
<dbReference type="Pfam" id="PF13505">
    <property type="entry name" value="OMP_b-brl"/>
    <property type="match status" value="1"/>
</dbReference>
<protein>
    <submittedName>
        <fullName evidence="4">Outer membrane beta-barrel protein</fullName>
    </submittedName>
</protein>
<dbReference type="Proteomes" id="UP001553161">
    <property type="component" value="Unassembled WGS sequence"/>
</dbReference>
<feature type="signal peptide" evidence="2">
    <location>
        <begin position="1"/>
        <end position="20"/>
    </location>
</feature>
<dbReference type="EMBL" id="JBFBVU010000004">
    <property type="protein sequence ID" value="MEV8466152.1"/>
    <property type="molecule type" value="Genomic_DNA"/>
</dbReference>
<dbReference type="InterPro" id="IPR027385">
    <property type="entry name" value="Beta-barrel_OMP"/>
</dbReference>
<evidence type="ECO:0000256" key="1">
    <source>
        <dbReference type="ARBA" id="ARBA00022729"/>
    </source>
</evidence>
<proteinExistence type="predicted"/>
<keyword evidence="1 2" id="KW-0732">Signal</keyword>
<sequence>MRKISTLLAAPILGAALSVAALPAAAEFELQAYGGFQTSPHSTVKGSDPNGVGDFNFTAGWEGKSFEAPPYWGVRGIWWRDEVLGFGVDFNHAKVYADDETLDESGFDRLEFTDGLNILTANVFRRFPSLERKWTPYVGGGAGVAIPHVDVTSSGGKTFGYQVTGPAVQWVAGVSYPFTESWSVFGEYKGTYSMNKADLKGGGNLETNIVTNALNLGVGFRF</sequence>
<evidence type="ECO:0000313" key="5">
    <source>
        <dbReference type="Proteomes" id="UP001553161"/>
    </source>
</evidence>